<feature type="region of interest" description="Disordered" evidence="1">
    <location>
        <begin position="1065"/>
        <end position="1089"/>
    </location>
</feature>
<dbReference type="GO" id="GO:0005634">
    <property type="term" value="C:nucleus"/>
    <property type="evidence" value="ECO:0007669"/>
    <property type="project" value="TreeGrafter"/>
</dbReference>
<dbReference type="PANTHER" id="PTHR22042">
    <property type="entry name" value="TANKYRASE 1 BINDING PROTEIN"/>
    <property type="match status" value="1"/>
</dbReference>
<name>A0A452IH87_9SAUR</name>
<dbReference type="Proteomes" id="UP000291020">
    <property type="component" value="Unassembled WGS sequence"/>
</dbReference>
<evidence type="ECO:0000313" key="2">
    <source>
        <dbReference type="Ensembl" id="ENSGAGP00000027265.1"/>
    </source>
</evidence>
<dbReference type="GO" id="GO:0071479">
    <property type="term" value="P:cellular response to ionizing radiation"/>
    <property type="evidence" value="ECO:0007669"/>
    <property type="project" value="TreeGrafter"/>
</dbReference>
<reference evidence="2" key="3">
    <citation type="submission" date="2025-09" db="UniProtKB">
        <authorList>
            <consortium name="Ensembl"/>
        </authorList>
    </citation>
    <scope>IDENTIFICATION</scope>
</reference>
<feature type="region of interest" description="Disordered" evidence="1">
    <location>
        <begin position="1"/>
        <end position="269"/>
    </location>
</feature>
<proteinExistence type="predicted"/>
<evidence type="ECO:0008006" key="4">
    <source>
        <dbReference type="Google" id="ProtNLM"/>
    </source>
</evidence>
<keyword evidence="3" id="KW-1185">Reference proteome</keyword>
<reference evidence="2" key="2">
    <citation type="submission" date="2025-08" db="UniProtKB">
        <authorList>
            <consortium name="Ensembl"/>
        </authorList>
    </citation>
    <scope>IDENTIFICATION</scope>
</reference>
<dbReference type="AlphaFoldDB" id="A0A452IH87"/>
<evidence type="ECO:0000313" key="3">
    <source>
        <dbReference type="Proteomes" id="UP000291020"/>
    </source>
</evidence>
<dbReference type="Ensembl" id="ENSGAGT00000030970.1">
    <property type="protein sequence ID" value="ENSGAGP00000027265.1"/>
    <property type="gene ID" value="ENSGAGG00000019821.1"/>
</dbReference>
<feature type="region of interest" description="Disordered" evidence="1">
    <location>
        <begin position="433"/>
        <end position="474"/>
    </location>
</feature>
<feature type="compositionally biased region" description="Basic and acidic residues" evidence="1">
    <location>
        <begin position="233"/>
        <end position="250"/>
    </location>
</feature>
<feature type="compositionally biased region" description="Basic and acidic residues" evidence="1">
    <location>
        <begin position="595"/>
        <end position="624"/>
    </location>
</feature>
<evidence type="ECO:0000256" key="1">
    <source>
        <dbReference type="SAM" id="MobiDB-lite"/>
    </source>
</evidence>
<feature type="region of interest" description="Disordered" evidence="1">
    <location>
        <begin position="333"/>
        <end position="418"/>
    </location>
</feature>
<protein>
    <recommendedName>
        <fullName evidence="4">Tankyrase 1-binding protein C-terminal domain-containing protein</fullName>
    </recommendedName>
</protein>
<feature type="compositionally biased region" description="Polar residues" evidence="1">
    <location>
        <begin position="549"/>
        <end position="559"/>
    </location>
</feature>
<dbReference type="GO" id="GO:0000792">
    <property type="term" value="C:heterochromatin"/>
    <property type="evidence" value="ECO:0007669"/>
    <property type="project" value="TreeGrafter"/>
</dbReference>
<feature type="region of interest" description="Disordered" evidence="1">
    <location>
        <begin position="914"/>
        <end position="1040"/>
    </location>
</feature>
<feature type="compositionally biased region" description="Basic and acidic residues" evidence="1">
    <location>
        <begin position="1011"/>
        <end position="1020"/>
    </location>
</feature>
<organism evidence="2 3">
    <name type="scientific">Gopherus agassizii</name>
    <name type="common">Agassiz's desert tortoise</name>
    <dbReference type="NCBI Taxonomy" id="38772"/>
    <lineage>
        <taxon>Eukaryota</taxon>
        <taxon>Metazoa</taxon>
        <taxon>Chordata</taxon>
        <taxon>Craniata</taxon>
        <taxon>Vertebrata</taxon>
        <taxon>Euteleostomi</taxon>
        <taxon>Archelosauria</taxon>
        <taxon>Testudinata</taxon>
        <taxon>Testudines</taxon>
        <taxon>Cryptodira</taxon>
        <taxon>Durocryptodira</taxon>
        <taxon>Testudinoidea</taxon>
        <taxon>Testudinidae</taxon>
        <taxon>Gopherus</taxon>
    </lineage>
</organism>
<feature type="compositionally biased region" description="Basic and acidic residues" evidence="1">
    <location>
        <begin position="199"/>
        <end position="212"/>
    </location>
</feature>
<reference evidence="3" key="1">
    <citation type="journal article" date="2017" name="PLoS ONE">
        <title>The Agassiz's desert tortoise genome provides a resource for the conservation of a threatened species.</title>
        <authorList>
            <person name="Tollis M."/>
            <person name="DeNardo D.F."/>
            <person name="Cornelius J.A."/>
            <person name="Dolby G.A."/>
            <person name="Edwards T."/>
            <person name="Henen B.T."/>
            <person name="Karl A.E."/>
            <person name="Murphy R.W."/>
            <person name="Kusumi K."/>
        </authorList>
    </citation>
    <scope>NUCLEOTIDE SEQUENCE [LARGE SCALE GENOMIC DNA]</scope>
</reference>
<feature type="region of interest" description="Disordered" evidence="1">
    <location>
        <begin position="502"/>
        <end position="713"/>
    </location>
</feature>
<dbReference type="InterPro" id="IPR040006">
    <property type="entry name" value="TNKS1BP1-like"/>
</dbReference>
<sequence length="1152" mass="122567">MAPDSPDTPARFPHSPTEEWALAPGAHDAPTELTHSPPAGQALAPGPPDVPPELPARITHSPGAPEVPVPSPETPNLCPELPTKVSRSPGSPDGAPESLVSPCSPPSPERGSPSPLSDAEPCAGPAPADESLRCPQLGLRRSSDGVVQLPDKGLGMGVLGGSLAALPRGGPPHSGPPLEGESNWALSQSFEWAFPSRTAEWEPPRSPIREADDSGLSEQGDSDGEGLASTPKGSEERSSSERLDWQDAKAAESSAHLDGATGAPCDQGATEVGGLEATCLGGPVAETEPAVAELKGPAVVDEAGTIWEEQGRPLLGAPLRPTEPKLGQERAAPILLSDTPRPAGADRCQEDNLMLGLAPVRSCQEGPRPGEEGSEPHPNARWLDELLASPPPSADETKRKGTPEPSDPAGPEDLLGWSRKDLCSEFGIRGAHRAGEFGWATEPGTGKTDWPGSYRASETEQDREFGTGTQDWSSTYKETELLGDSSVGHGNWPDAYGIGDSCRKEGEFSPGKPDWSSQYNTGGADSQGGEFSTRKLDWTSTYGIGDGAQQDNRFSTSKPDWTPEYSVGNTARQDRDFGTLKPDLACEPGVSDAALQDREFGTGKPDWTHEHNVGDTDQQDREFGTGKPDWTRQPGVGDTAWQDREFSTSEPDWTYDRGGDTDQADREFGTSRPDWINMYGADTDQQDRELGTRKPGWTLKHGVGDTDQKDRELGTSKLDWTREYGISDTDHQGKEFGAGKPAWTQDCSVKTNGQSREWTCEYGVGNTTQQDKPDWTCEFRVGDGAQQDRAFSPDKPAWLGEYGIHHTDRESAFGSGVGDFDSTAQEPGARKPGWSGTDWQESKFPFARRDCASDFRIRGAEHESQFGVIGTERAGGFGLSTLDPSGAVGTLGPAELGERRTDWAGYTRTVNVDEPREAGVGQSDWTQELGLSGTDPSVSLGAISPEEPSGGWMDWTNELRVSSMDPSSSRALRGSDTSREPGVGQLDGASDLGPGGPATASGFESVGQAETRVRQTDWSRELGSGDEGSTETREAGAGQMDWASEVGIVHEKQTYATAMAGLELHGDSSATEPPGKSPSHPVPQFPHGDNDFDLLGGSVRALELVLHWGVVLISWPSSWTGAQAKLREALSVACLVRPGEGAVGLGFLHSEG</sequence>
<feature type="compositionally biased region" description="Basic and acidic residues" evidence="1">
    <location>
        <begin position="654"/>
        <end position="669"/>
    </location>
</feature>
<accession>A0A452IH87</accession>
<feature type="compositionally biased region" description="Basic and acidic residues" evidence="1">
    <location>
        <begin position="702"/>
        <end position="713"/>
    </location>
</feature>
<dbReference type="GO" id="GO:0006302">
    <property type="term" value="P:double-strand break repair"/>
    <property type="evidence" value="ECO:0007669"/>
    <property type="project" value="TreeGrafter"/>
</dbReference>
<dbReference type="PANTHER" id="PTHR22042:SF2">
    <property type="entry name" value="182 KDA TANKYRASE-1-BINDING PROTEIN"/>
    <property type="match status" value="1"/>
</dbReference>
<feature type="compositionally biased region" description="Pro residues" evidence="1">
    <location>
        <begin position="45"/>
        <end position="54"/>
    </location>
</feature>
<feature type="compositionally biased region" description="Polar residues" evidence="1">
    <location>
        <begin position="515"/>
        <end position="524"/>
    </location>
</feature>